<gene>
    <name evidence="2" type="ORF">TCLT_LOCUS7739</name>
</gene>
<dbReference type="WBParaSite" id="TCLT_0000775001-mRNA-1">
    <property type="protein sequence ID" value="TCLT_0000775001-mRNA-1"/>
    <property type="gene ID" value="TCLT_0000775001"/>
</dbReference>
<accession>A0A0N5D464</accession>
<name>A0A0N5D464_THECL</name>
<proteinExistence type="predicted"/>
<dbReference type="AlphaFoldDB" id="A0A0N5D464"/>
<evidence type="ECO:0000313" key="3">
    <source>
        <dbReference type="Proteomes" id="UP000276776"/>
    </source>
</evidence>
<feature type="transmembrane region" description="Helical" evidence="1">
    <location>
        <begin position="187"/>
        <end position="206"/>
    </location>
</feature>
<evidence type="ECO:0000313" key="4">
    <source>
        <dbReference type="WBParaSite" id="TCLT_0000775001-mRNA-1"/>
    </source>
</evidence>
<reference evidence="2 3" key="2">
    <citation type="submission" date="2018-11" db="EMBL/GenBank/DDBJ databases">
        <authorList>
            <consortium name="Pathogen Informatics"/>
        </authorList>
    </citation>
    <scope>NUCLEOTIDE SEQUENCE [LARGE SCALE GENOMIC DNA]</scope>
</reference>
<keyword evidence="1" id="KW-1133">Transmembrane helix</keyword>
<keyword evidence="1" id="KW-0812">Transmembrane</keyword>
<keyword evidence="1" id="KW-0472">Membrane</keyword>
<sequence>MLLVVMNLYVSGNNFRFQAYFMQNIVHLEMIFGVTYTDERLIIPRLKDRFCMPVEYRPWLPELTTRPTFSFRSVIYLDPISGIIDVLYKYAQDLDCSPETWRHPFDLFRCEIVISNVGDERIFLRNVQDLRNTETMFQVSVNIETSDEIKVIVSYLELWFSSMVTNILPSMIIFCVVIFAQWRRRKIHMFITVLALTCIILLQQSANRKESILTLEDLWLSVTFLHVVCVLLVDLMVPSHRIQYVDINSGQYTRFILADVDVVKRFPPQKQPATFGKNSHVVQQRIITTSLGHRKRISLATITCCYFIFAFAYFTFVIHLILKHKNFFW</sequence>
<dbReference type="OMA" id="CFIHTAF"/>
<dbReference type="OrthoDB" id="5870453at2759"/>
<dbReference type="Proteomes" id="UP000276776">
    <property type="component" value="Unassembled WGS sequence"/>
</dbReference>
<protein>
    <submittedName>
        <fullName evidence="4">Neur_chan_LBD domain-containing protein</fullName>
    </submittedName>
</protein>
<feature type="transmembrane region" description="Helical" evidence="1">
    <location>
        <begin position="158"/>
        <end position="180"/>
    </location>
</feature>
<evidence type="ECO:0000313" key="2">
    <source>
        <dbReference type="EMBL" id="VDN05223.1"/>
    </source>
</evidence>
<feature type="transmembrane region" description="Helical" evidence="1">
    <location>
        <begin position="218"/>
        <end position="237"/>
    </location>
</feature>
<keyword evidence="3" id="KW-1185">Reference proteome</keyword>
<organism evidence="4">
    <name type="scientific">Thelazia callipaeda</name>
    <name type="common">Oriental eyeworm</name>
    <name type="synonym">Parasitic nematode</name>
    <dbReference type="NCBI Taxonomy" id="103827"/>
    <lineage>
        <taxon>Eukaryota</taxon>
        <taxon>Metazoa</taxon>
        <taxon>Ecdysozoa</taxon>
        <taxon>Nematoda</taxon>
        <taxon>Chromadorea</taxon>
        <taxon>Rhabditida</taxon>
        <taxon>Spirurina</taxon>
        <taxon>Spiruromorpha</taxon>
        <taxon>Thelazioidea</taxon>
        <taxon>Thelaziidae</taxon>
        <taxon>Thelazia</taxon>
    </lineage>
</organism>
<dbReference type="EMBL" id="UYYF01004540">
    <property type="protein sequence ID" value="VDN05223.1"/>
    <property type="molecule type" value="Genomic_DNA"/>
</dbReference>
<feature type="transmembrane region" description="Helical" evidence="1">
    <location>
        <begin position="299"/>
        <end position="322"/>
    </location>
</feature>
<reference evidence="4" key="1">
    <citation type="submission" date="2017-02" db="UniProtKB">
        <authorList>
            <consortium name="WormBaseParasite"/>
        </authorList>
    </citation>
    <scope>IDENTIFICATION</scope>
</reference>
<evidence type="ECO:0000256" key="1">
    <source>
        <dbReference type="SAM" id="Phobius"/>
    </source>
</evidence>